<dbReference type="SMART" id="SM00133">
    <property type="entry name" value="S_TK_X"/>
    <property type="match status" value="1"/>
</dbReference>
<evidence type="ECO:0000256" key="8">
    <source>
        <dbReference type="ARBA" id="ARBA00047454"/>
    </source>
</evidence>
<accession>A0ABR2X3L4</accession>
<keyword evidence="5 13" id="KW-0418">Kinase</keyword>
<dbReference type="InterPro" id="IPR017441">
    <property type="entry name" value="Protein_kinase_ATP_BS"/>
</dbReference>
<dbReference type="InterPro" id="IPR000961">
    <property type="entry name" value="AGC-kinase_C"/>
</dbReference>
<dbReference type="SUPFAM" id="SSF56112">
    <property type="entry name" value="Protein kinase-like (PK-like)"/>
    <property type="match status" value="1"/>
</dbReference>
<dbReference type="PROSITE" id="PS00107">
    <property type="entry name" value="PROTEIN_KINASE_ATP"/>
    <property type="match status" value="1"/>
</dbReference>
<feature type="domain" description="AGC-kinase C-terminal" evidence="12">
    <location>
        <begin position="334"/>
        <end position="388"/>
    </location>
</feature>
<dbReference type="PANTHER" id="PTHR24353">
    <property type="entry name" value="CYCLIC NUCLEOTIDE-DEPENDENT PROTEIN KINASE"/>
    <property type="match status" value="1"/>
</dbReference>
<evidence type="ECO:0000256" key="6">
    <source>
        <dbReference type="ARBA" id="ARBA00022840"/>
    </source>
</evidence>
<comment type="caution">
    <text evidence="13">The sequence shown here is derived from an EMBL/GenBank/DDBJ whole genome shotgun (WGS) entry which is preliminary data.</text>
</comment>
<dbReference type="SMART" id="SM00220">
    <property type="entry name" value="S_TKc"/>
    <property type="match status" value="1"/>
</dbReference>
<comment type="catalytic activity">
    <reaction evidence="8">
        <text>L-seryl-[protein] + ATP = O-phospho-L-seryl-[protein] + ADP + H(+)</text>
        <dbReference type="Rhea" id="RHEA:17989"/>
        <dbReference type="Rhea" id="RHEA-COMP:9863"/>
        <dbReference type="Rhea" id="RHEA-COMP:11604"/>
        <dbReference type="ChEBI" id="CHEBI:15378"/>
        <dbReference type="ChEBI" id="CHEBI:29999"/>
        <dbReference type="ChEBI" id="CHEBI:30616"/>
        <dbReference type="ChEBI" id="CHEBI:83421"/>
        <dbReference type="ChEBI" id="CHEBI:456216"/>
        <dbReference type="EC" id="2.7.11.11"/>
    </reaction>
</comment>
<organism evidence="13 14">
    <name type="scientific">Basidiobolus ranarum</name>
    <dbReference type="NCBI Taxonomy" id="34480"/>
    <lineage>
        <taxon>Eukaryota</taxon>
        <taxon>Fungi</taxon>
        <taxon>Fungi incertae sedis</taxon>
        <taxon>Zoopagomycota</taxon>
        <taxon>Entomophthoromycotina</taxon>
        <taxon>Basidiobolomycetes</taxon>
        <taxon>Basidiobolales</taxon>
        <taxon>Basidiobolaceae</taxon>
        <taxon>Basidiobolus</taxon>
    </lineage>
</organism>
<keyword evidence="2 10" id="KW-0723">Serine/threonine-protein kinase</keyword>
<feature type="domain" description="Protein kinase" evidence="11">
    <location>
        <begin position="79"/>
        <end position="333"/>
    </location>
</feature>
<dbReference type="Gene3D" id="1.10.510.10">
    <property type="entry name" value="Transferase(Phosphotransferase) domain 1"/>
    <property type="match status" value="1"/>
</dbReference>
<dbReference type="InterPro" id="IPR000719">
    <property type="entry name" value="Prot_kinase_dom"/>
</dbReference>
<evidence type="ECO:0000256" key="3">
    <source>
        <dbReference type="ARBA" id="ARBA00022679"/>
    </source>
</evidence>
<dbReference type="EC" id="2.7.11.11" evidence="1"/>
<feature type="binding site" evidence="9">
    <location>
        <position position="108"/>
    </location>
    <ligand>
        <name>ATP</name>
        <dbReference type="ChEBI" id="CHEBI:30616"/>
    </ligand>
</feature>
<dbReference type="PROSITE" id="PS51285">
    <property type="entry name" value="AGC_KINASE_CTER"/>
    <property type="match status" value="1"/>
</dbReference>
<comment type="catalytic activity">
    <reaction evidence="7">
        <text>L-threonyl-[protein] + ATP = O-phospho-L-threonyl-[protein] + ADP + H(+)</text>
        <dbReference type="Rhea" id="RHEA:46608"/>
        <dbReference type="Rhea" id="RHEA-COMP:11060"/>
        <dbReference type="Rhea" id="RHEA-COMP:11605"/>
        <dbReference type="ChEBI" id="CHEBI:15378"/>
        <dbReference type="ChEBI" id="CHEBI:30013"/>
        <dbReference type="ChEBI" id="CHEBI:30616"/>
        <dbReference type="ChEBI" id="CHEBI:61977"/>
        <dbReference type="ChEBI" id="CHEBI:456216"/>
        <dbReference type="EC" id="2.7.11.11"/>
    </reaction>
</comment>
<evidence type="ECO:0000259" key="11">
    <source>
        <dbReference type="PROSITE" id="PS50011"/>
    </source>
</evidence>
<gene>
    <name evidence="13" type="primary">TPK2_2</name>
    <name evidence="13" type="ORF">K7432_001132</name>
</gene>
<evidence type="ECO:0000256" key="1">
    <source>
        <dbReference type="ARBA" id="ARBA00012444"/>
    </source>
</evidence>
<dbReference type="CDD" id="cd05580">
    <property type="entry name" value="STKc_PKA_like"/>
    <property type="match status" value="1"/>
</dbReference>
<dbReference type="Proteomes" id="UP001479436">
    <property type="component" value="Unassembled WGS sequence"/>
</dbReference>
<keyword evidence="3 13" id="KW-0808">Transferase</keyword>
<dbReference type="PROSITE" id="PS50011">
    <property type="entry name" value="PROTEIN_KINASE_DOM"/>
    <property type="match status" value="1"/>
</dbReference>
<evidence type="ECO:0000313" key="14">
    <source>
        <dbReference type="Proteomes" id="UP001479436"/>
    </source>
</evidence>
<dbReference type="InterPro" id="IPR011009">
    <property type="entry name" value="Kinase-like_dom_sf"/>
</dbReference>
<evidence type="ECO:0000256" key="9">
    <source>
        <dbReference type="PROSITE-ProRule" id="PRU10141"/>
    </source>
</evidence>
<protein>
    <recommendedName>
        <fullName evidence="1">cAMP-dependent protein kinase</fullName>
        <ecNumber evidence="1">2.7.11.11</ecNumber>
    </recommendedName>
</protein>
<proteinExistence type="inferred from homology"/>
<evidence type="ECO:0000259" key="12">
    <source>
        <dbReference type="PROSITE" id="PS51285"/>
    </source>
</evidence>
<evidence type="ECO:0000256" key="5">
    <source>
        <dbReference type="ARBA" id="ARBA00022777"/>
    </source>
</evidence>
<keyword evidence="6 9" id="KW-0067">ATP-binding</keyword>
<evidence type="ECO:0000256" key="4">
    <source>
        <dbReference type="ARBA" id="ARBA00022741"/>
    </source>
</evidence>
<evidence type="ECO:0000256" key="7">
    <source>
        <dbReference type="ARBA" id="ARBA00047292"/>
    </source>
</evidence>
<dbReference type="EMBL" id="JASJQH010000023">
    <property type="protein sequence ID" value="KAK9768336.1"/>
    <property type="molecule type" value="Genomic_DNA"/>
</dbReference>
<keyword evidence="14" id="KW-1185">Reference proteome</keyword>
<evidence type="ECO:0000256" key="10">
    <source>
        <dbReference type="RuleBase" id="RU000304"/>
    </source>
</evidence>
<dbReference type="Gene3D" id="3.30.200.20">
    <property type="entry name" value="Phosphorylase Kinase, domain 1"/>
    <property type="match status" value="1"/>
</dbReference>
<comment type="similarity">
    <text evidence="10">Belongs to the protein kinase superfamily.</text>
</comment>
<name>A0ABR2X3L4_9FUNG</name>
<evidence type="ECO:0000256" key="2">
    <source>
        <dbReference type="ARBA" id="ARBA00022527"/>
    </source>
</evidence>
<dbReference type="InterPro" id="IPR008271">
    <property type="entry name" value="Ser/Thr_kinase_AS"/>
</dbReference>
<dbReference type="PROSITE" id="PS00108">
    <property type="entry name" value="PROTEIN_KINASE_ST"/>
    <property type="match status" value="1"/>
</dbReference>
<dbReference type="Pfam" id="PF00069">
    <property type="entry name" value="Pkinase"/>
    <property type="match status" value="1"/>
</dbReference>
<dbReference type="PANTHER" id="PTHR24353:SF153">
    <property type="entry name" value="CAMP-DEPENDENT PROTEIN KINASE CATALYTIC SUBUNIT 1"/>
    <property type="match status" value="1"/>
</dbReference>
<keyword evidence="4 9" id="KW-0547">Nucleotide-binding</keyword>
<evidence type="ECO:0000313" key="13">
    <source>
        <dbReference type="EMBL" id="KAK9768336.1"/>
    </source>
</evidence>
<dbReference type="GO" id="GO:0004691">
    <property type="term" value="F:cAMP-dependent protein kinase activity"/>
    <property type="evidence" value="ECO:0007669"/>
    <property type="project" value="UniProtKB-EC"/>
</dbReference>
<sequence length="388" mass="44478">MSNTMNIMAGDSFQNIDPCQIPNSHQFPSTALPYSVQNPTSQSHHSYPSVAPINPACAQPQIHLPSLKPEKYILKLSDFVILRTIGTGSFGRVHLVQLKANGRFYAMKVLKKTEVVRLKQVEHVNHERAVLELCHNTFLVNIIGSFQDTTNLYMIMEYVAGGELFSYLRKFQRFPGYVAKFYAAEVTLAFEYLHTKSIIYRDLKPENVLLNSQGHIKITDFGFAKYVPDITWTLCGTPDYLAPEIIQSKGYGRAVDWYSLGVLIFEMLAGYPPFYDDDHFKLYEKILAGKIRWPPHIDADARDLIKKLTTADLTKRYGNLKGGVQDIKNHKWFAEIDWNRLERLEVQPPIVPIVTSDGDTSNYDMYQETNVIYGMPTEDPFREKFLDF</sequence>
<reference evidence="13 14" key="1">
    <citation type="submission" date="2023-04" db="EMBL/GenBank/DDBJ databases">
        <title>Genome of Basidiobolus ranarum AG-B5.</title>
        <authorList>
            <person name="Stajich J.E."/>
            <person name="Carter-House D."/>
            <person name="Gryganskyi A."/>
        </authorList>
    </citation>
    <scope>NUCLEOTIDE SEQUENCE [LARGE SCALE GENOMIC DNA]</scope>
    <source>
        <strain evidence="13 14">AG-B5</strain>
    </source>
</reference>